<comment type="caution">
    <text evidence="1">The sequence shown here is derived from an EMBL/GenBank/DDBJ whole genome shotgun (WGS) entry which is preliminary data.</text>
</comment>
<name>A0ABQ9XQI2_9EUKA</name>
<keyword evidence="2" id="KW-1185">Reference proteome</keyword>
<evidence type="ECO:0008006" key="3">
    <source>
        <dbReference type="Google" id="ProtNLM"/>
    </source>
</evidence>
<evidence type="ECO:0000313" key="2">
    <source>
        <dbReference type="Proteomes" id="UP001281761"/>
    </source>
</evidence>
<proteinExistence type="predicted"/>
<organism evidence="1 2">
    <name type="scientific">Blattamonas nauphoetae</name>
    <dbReference type="NCBI Taxonomy" id="2049346"/>
    <lineage>
        <taxon>Eukaryota</taxon>
        <taxon>Metamonada</taxon>
        <taxon>Preaxostyla</taxon>
        <taxon>Oxymonadida</taxon>
        <taxon>Blattamonas</taxon>
    </lineage>
</organism>
<evidence type="ECO:0000313" key="1">
    <source>
        <dbReference type="EMBL" id="KAK2952902.1"/>
    </source>
</evidence>
<reference evidence="1 2" key="1">
    <citation type="journal article" date="2022" name="bioRxiv">
        <title>Genomics of Preaxostyla Flagellates Illuminates Evolutionary Transitions and the Path Towards Mitochondrial Loss.</title>
        <authorList>
            <person name="Novak L.V.F."/>
            <person name="Treitli S.C."/>
            <person name="Pyrih J."/>
            <person name="Halakuc P."/>
            <person name="Pipaliya S.V."/>
            <person name="Vacek V."/>
            <person name="Brzon O."/>
            <person name="Soukal P."/>
            <person name="Eme L."/>
            <person name="Dacks J.B."/>
            <person name="Karnkowska A."/>
            <person name="Elias M."/>
            <person name="Hampl V."/>
        </authorList>
    </citation>
    <scope>NUCLEOTIDE SEQUENCE [LARGE SCALE GENOMIC DNA]</scope>
    <source>
        <strain evidence="1">NAU3</strain>
        <tissue evidence="1">Gut</tissue>
    </source>
</reference>
<accession>A0ABQ9XQI2</accession>
<dbReference type="EMBL" id="JARBJD010000097">
    <property type="protein sequence ID" value="KAK2952902.1"/>
    <property type="molecule type" value="Genomic_DNA"/>
</dbReference>
<gene>
    <name evidence="1" type="ORF">BLNAU_12078</name>
</gene>
<dbReference type="Proteomes" id="UP001281761">
    <property type="component" value="Unassembled WGS sequence"/>
</dbReference>
<sequence length="130" mass="14702">MDGAPYHKHPDIFRAARDQLIDVVFIPPNTSRYTQPVDQSINGTFRNLLSQSIPDHISVGVANNRRDFMQAFLRVSDSALSHRSIQHSFEVCGLYPLNANAVLARVREDPPGFVELQPNQHHLLDVGRNF</sequence>
<protein>
    <recommendedName>
        <fullName evidence="3">Tc1-like transposase DDE domain-containing protein</fullName>
    </recommendedName>
</protein>